<dbReference type="SMART" id="SM00387">
    <property type="entry name" value="HATPase_c"/>
    <property type="match status" value="1"/>
</dbReference>
<dbReference type="InterPro" id="IPR029016">
    <property type="entry name" value="GAF-like_dom_sf"/>
</dbReference>
<dbReference type="PANTHER" id="PTHR24421">
    <property type="entry name" value="NITRATE/NITRITE SENSOR PROTEIN NARX-RELATED"/>
    <property type="match status" value="1"/>
</dbReference>
<evidence type="ECO:0000256" key="7">
    <source>
        <dbReference type="ARBA" id="ARBA00023012"/>
    </source>
</evidence>
<keyword evidence="7" id="KW-0902">Two-component regulatory system</keyword>
<reference evidence="9 10" key="1">
    <citation type="submission" date="2018-08" db="EMBL/GenBank/DDBJ databases">
        <title>Genome sequence of strict halophilic Halobacillus trueperi SS1 isolated from Lunsu, a salty water body of North West Himalayas.</title>
        <authorList>
            <person name="Gupta S."/>
            <person name="Sharma P."/>
            <person name="Dev K."/>
            <person name="Baumler D."/>
            <person name="Sourirajan A."/>
        </authorList>
    </citation>
    <scope>NUCLEOTIDE SEQUENCE [LARGE SCALE GENOMIC DNA]</scope>
    <source>
        <strain evidence="9 10">SS1</strain>
    </source>
</reference>
<keyword evidence="6" id="KW-0067">ATP-binding</keyword>
<evidence type="ECO:0000256" key="3">
    <source>
        <dbReference type="ARBA" id="ARBA00022679"/>
    </source>
</evidence>
<evidence type="ECO:0000259" key="8">
    <source>
        <dbReference type="PROSITE" id="PS50109"/>
    </source>
</evidence>
<dbReference type="Gene3D" id="3.30.565.10">
    <property type="entry name" value="Histidine kinase-like ATPase, C-terminal domain"/>
    <property type="match status" value="1"/>
</dbReference>
<evidence type="ECO:0000256" key="5">
    <source>
        <dbReference type="ARBA" id="ARBA00022777"/>
    </source>
</evidence>
<dbReference type="SMART" id="SM00065">
    <property type="entry name" value="GAF"/>
    <property type="match status" value="1"/>
</dbReference>
<dbReference type="InterPro" id="IPR011712">
    <property type="entry name" value="Sig_transdc_His_kin_sub3_dim/P"/>
</dbReference>
<keyword evidence="4" id="KW-0547">Nucleotide-binding</keyword>
<accession>A0A3D8VNU6</accession>
<dbReference type="GO" id="GO:0005524">
    <property type="term" value="F:ATP binding"/>
    <property type="evidence" value="ECO:0007669"/>
    <property type="project" value="UniProtKB-KW"/>
</dbReference>
<dbReference type="InterPro" id="IPR003594">
    <property type="entry name" value="HATPase_dom"/>
</dbReference>
<keyword evidence="5" id="KW-0418">Kinase</keyword>
<feature type="domain" description="Histidine kinase" evidence="8">
    <location>
        <begin position="307"/>
        <end position="497"/>
    </location>
</feature>
<evidence type="ECO:0000256" key="4">
    <source>
        <dbReference type="ARBA" id="ARBA00022741"/>
    </source>
</evidence>
<evidence type="ECO:0000313" key="9">
    <source>
        <dbReference type="EMBL" id="RDY71119.1"/>
    </source>
</evidence>
<dbReference type="InterPro" id="IPR005467">
    <property type="entry name" value="His_kinase_dom"/>
</dbReference>
<dbReference type="GO" id="GO:0046983">
    <property type="term" value="F:protein dimerization activity"/>
    <property type="evidence" value="ECO:0007669"/>
    <property type="project" value="InterPro"/>
</dbReference>
<dbReference type="Proteomes" id="UP000257032">
    <property type="component" value="Unassembled WGS sequence"/>
</dbReference>
<gene>
    <name evidence="9" type="ORF">DXT76_09135</name>
</gene>
<dbReference type="Gene3D" id="1.20.5.1930">
    <property type="match status" value="1"/>
</dbReference>
<dbReference type="Gene3D" id="3.30.450.40">
    <property type="match status" value="1"/>
</dbReference>
<dbReference type="CDD" id="cd16917">
    <property type="entry name" value="HATPase_UhpB-NarQ-NarX-like"/>
    <property type="match status" value="1"/>
</dbReference>
<dbReference type="GO" id="GO:0016020">
    <property type="term" value="C:membrane"/>
    <property type="evidence" value="ECO:0007669"/>
    <property type="project" value="InterPro"/>
</dbReference>
<proteinExistence type="predicted"/>
<protein>
    <recommendedName>
        <fullName evidence="2">histidine kinase</fullName>
        <ecNumber evidence="2">2.7.13.3</ecNumber>
    </recommendedName>
</protein>
<dbReference type="InterPro" id="IPR050482">
    <property type="entry name" value="Sensor_HK_TwoCompSys"/>
</dbReference>
<dbReference type="Pfam" id="PF07730">
    <property type="entry name" value="HisKA_3"/>
    <property type="match status" value="1"/>
</dbReference>
<dbReference type="PROSITE" id="PS50109">
    <property type="entry name" value="HIS_KIN"/>
    <property type="match status" value="1"/>
</dbReference>
<dbReference type="Pfam" id="PF13185">
    <property type="entry name" value="GAF_2"/>
    <property type="match status" value="1"/>
</dbReference>
<dbReference type="EMBL" id="QTLC01000034">
    <property type="protein sequence ID" value="RDY71119.1"/>
    <property type="molecule type" value="Genomic_DNA"/>
</dbReference>
<name>A0A3D8VNU6_9BACI</name>
<comment type="catalytic activity">
    <reaction evidence="1">
        <text>ATP + protein L-histidine = ADP + protein N-phospho-L-histidine.</text>
        <dbReference type="EC" id="2.7.13.3"/>
    </reaction>
</comment>
<dbReference type="InterPro" id="IPR003018">
    <property type="entry name" value="GAF"/>
</dbReference>
<sequence length="505" mass="57281">MSGYERVEELNIMKVIAETLNRCNDMTMMLQTVLEKLLELTKLEAGWIFLIDSPEEYVLAAHHGLPPALSWGAYKPMCSGDCYCLSRYRNGKLTEPVNIIECKRLNEAIQHAWGDTNGITHHATIPLGDGEESFGLLNVASARKEKFSQEELTLLQSLGFQIGTAIRRTRLYQDERRRAESFEKLNQLAGFLWSADDFYDLQEILEKDGRGIFGWSSVGCYIENQMGKKPAFALTEEVRVEESLAVIPITRQQVVTGAVWIEPAGTSFQPSDCEFFMALGRHLTLVYESIALKEKRQELLLHEERKRLARDLHDSVNQKLFSLSLTAKGAKEIVSKYDSSLGELMDDMLSMSQQSLKEMRSLIWQLRPVGLEEGLLSAMKKYGEHLGLCVQFEMERLPDWSRQAEETLWRISQEAMNNVAKHANTKEVTVRLFDTDGGAGMTVMDHGSGFQIEADDERQTLGLISMRERAELLGGKLSVRSEPGAGTTIDVFLPYRRERRSEHEN</sequence>
<keyword evidence="3" id="KW-0808">Transferase</keyword>
<dbReference type="EC" id="2.7.13.3" evidence="2"/>
<dbReference type="PANTHER" id="PTHR24421:SF40">
    <property type="entry name" value="SENSOR HISTIDINE KINASE YHCY"/>
    <property type="match status" value="1"/>
</dbReference>
<dbReference type="RefSeq" id="WP_115893993.1">
    <property type="nucleotide sequence ID" value="NZ_QTLC01000034.1"/>
</dbReference>
<evidence type="ECO:0000256" key="1">
    <source>
        <dbReference type="ARBA" id="ARBA00000085"/>
    </source>
</evidence>
<dbReference type="GO" id="GO:0000155">
    <property type="term" value="F:phosphorelay sensor kinase activity"/>
    <property type="evidence" value="ECO:0007669"/>
    <property type="project" value="InterPro"/>
</dbReference>
<dbReference type="SUPFAM" id="SSF55781">
    <property type="entry name" value="GAF domain-like"/>
    <property type="match status" value="1"/>
</dbReference>
<dbReference type="SUPFAM" id="SSF55874">
    <property type="entry name" value="ATPase domain of HSP90 chaperone/DNA topoisomerase II/histidine kinase"/>
    <property type="match status" value="1"/>
</dbReference>
<dbReference type="AlphaFoldDB" id="A0A3D8VNU6"/>
<dbReference type="InterPro" id="IPR036890">
    <property type="entry name" value="HATPase_C_sf"/>
</dbReference>
<evidence type="ECO:0000256" key="6">
    <source>
        <dbReference type="ARBA" id="ARBA00022840"/>
    </source>
</evidence>
<comment type="caution">
    <text evidence="9">The sequence shown here is derived from an EMBL/GenBank/DDBJ whole genome shotgun (WGS) entry which is preliminary data.</text>
</comment>
<evidence type="ECO:0000256" key="2">
    <source>
        <dbReference type="ARBA" id="ARBA00012438"/>
    </source>
</evidence>
<organism evidence="9 10">
    <name type="scientific">Halobacillus trueperi</name>
    <dbReference type="NCBI Taxonomy" id="156205"/>
    <lineage>
        <taxon>Bacteria</taxon>
        <taxon>Bacillati</taxon>
        <taxon>Bacillota</taxon>
        <taxon>Bacilli</taxon>
        <taxon>Bacillales</taxon>
        <taxon>Bacillaceae</taxon>
        <taxon>Halobacillus</taxon>
    </lineage>
</organism>
<dbReference type="Pfam" id="PF02518">
    <property type="entry name" value="HATPase_c"/>
    <property type="match status" value="1"/>
</dbReference>
<evidence type="ECO:0000313" key="10">
    <source>
        <dbReference type="Proteomes" id="UP000257032"/>
    </source>
</evidence>